<evidence type="ECO:0000256" key="2">
    <source>
        <dbReference type="ARBA" id="ARBA00006393"/>
    </source>
</evidence>
<reference evidence="5" key="1">
    <citation type="submission" date="2022-12" db="EMBL/GenBank/DDBJ databases">
        <authorList>
            <person name="Alioto T."/>
            <person name="Alioto T."/>
            <person name="Gomez Garrido J."/>
        </authorList>
    </citation>
    <scope>NUCLEOTIDE SEQUENCE</scope>
</reference>
<keyword evidence="3" id="KW-0649">Protein kinase inhibitor</keyword>
<keyword evidence="6" id="KW-1185">Reference proteome</keyword>
<feature type="compositionally biased region" description="Basic and acidic residues" evidence="4">
    <location>
        <begin position="114"/>
        <end position="132"/>
    </location>
</feature>
<dbReference type="InterPro" id="IPR004171">
    <property type="entry name" value="cAMP_dep_PKI"/>
</dbReference>
<evidence type="ECO:0000256" key="3">
    <source>
        <dbReference type="ARBA" id="ARBA00023013"/>
    </source>
</evidence>
<dbReference type="AlphaFoldDB" id="A0AA35P7T3"/>
<proteinExistence type="inferred from homology"/>
<feature type="compositionally biased region" description="Basic and acidic residues" evidence="4">
    <location>
        <begin position="38"/>
        <end position="49"/>
    </location>
</feature>
<feature type="region of interest" description="Disordered" evidence="4">
    <location>
        <begin position="38"/>
        <end position="58"/>
    </location>
</feature>
<protein>
    <submittedName>
        <fullName evidence="5">cAMP-dependent protein kinase inhibitor gamma</fullName>
    </submittedName>
</protein>
<evidence type="ECO:0000313" key="6">
    <source>
        <dbReference type="Proteomes" id="UP001178461"/>
    </source>
</evidence>
<evidence type="ECO:0000256" key="4">
    <source>
        <dbReference type="SAM" id="MobiDB-lite"/>
    </source>
</evidence>
<dbReference type="Pfam" id="PF02827">
    <property type="entry name" value="PKI"/>
    <property type="match status" value="1"/>
</dbReference>
<dbReference type="Proteomes" id="UP001178461">
    <property type="component" value="Chromosome 6"/>
</dbReference>
<evidence type="ECO:0000313" key="5">
    <source>
        <dbReference type="EMBL" id="CAI5778194.1"/>
    </source>
</evidence>
<dbReference type="EMBL" id="OX395131">
    <property type="protein sequence ID" value="CAI5778194.1"/>
    <property type="molecule type" value="Genomic_DNA"/>
</dbReference>
<dbReference type="GO" id="GO:0004862">
    <property type="term" value="F:cAMP-dependent protein kinase inhibitor activity"/>
    <property type="evidence" value="ECO:0007669"/>
    <property type="project" value="InterPro"/>
</dbReference>
<sequence>MAEKKKVTLLKQCQKCLIDMNGDMLDSQGICLHCKAEEQQKNQKGKRDPASYNVNETMETEPAYSDFISCDRSGRRNAIPDLQGDAAALKLEKLASTMEDIAIAGDENQDSADATEKESGLTPKSEDGSPTL</sequence>
<comment type="similarity">
    <text evidence="2">Belongs to the PKI family.</text>
</comment>
<evidence type="ECO:0000256" key="1">
    <source>
        <dbReference type="ARBA" id="ARBA00002844"/>
    </source>
</evidence>
<feature type="region of interest" description="Disordered" evidence="4">
    <location>
        <begin position="101"/>
        <end position="132"/>
    </location>
</feature>
<organism evidence="5 6">
    <name type="scientific">Podarcis lilfordi</name>
    <name type="common">Lilford's wall lizard</name>
    <dbReference type="NCBI Taxonomy" id="74358"/>
    <lineage>
        <taxon>Eukaryota</taxon>
        <taxon>Metazoa</taxon>
        <taxon>Chordata</taxon>
        <taxon>Craniata</taxon>
        <taxon>Vertebrata</taxon>
        <taxon>Euteleostomi</taxon>
        <taxon>Lepidosauria</taxon>
        <taxon>Squamata</taxon>
        <taxon>Bifurcata</taxon>
        <taxon>Unidentata</taxon>
        <taxon>Episquamata</taxon>
        <taxon>Laterata</taxon>
        <taxon>Lacertibaenia</taxon>
        <taxon>Lacertidae</taxon>
        <taxon>Podarcis</taxon>
    </lineage>
</organism>
<name>A0AA35P7T3_9SAUR</name>
<comment type="function">
    <text evidence="1">Extremely potent competitive inhibitor of cAMP-dependent protein kinase activity, this protein interacts with the catalytic subunit of the enzyme after the cAMP-induced dissociation of its regulatory chains.</text>
</comment>
<accession>A0AA35P7T3</accession>
<gene>
    <name evidence="5" type="ORF">PODLI_1B010372</name>
</gene>
<dbReference type="PANTHER" id="PTHR15416">
    <property type="entry name" value="CAMP-DEPENDENT PROTEIN KINASE INHIBITOR/PKI"/>
    <property type="match status" value="1"/>
</dbReference>